<feature type="region of interest" description="Disordered" evidence="10">
    <location>
        <begin position="1115"/>
        <end position="1221"/>
    </location>
</feature>
<dbReference type="Pfam" id="PF07732">
    <property type="entry name" value="Cu-oxidase_3"/>
    <property type="match status" value="1"/>
</dbReference>
<gene>
    <name evidence="12" type="ORF">SMAX5B_009357</name>
</gene>
<dbReference type="FunFam" id="2.60.120.260:FF:000002">
    <property type="entry name" value="Coagulation factor VIII"/>
    <property type="match status" value="2"/>
</dbReference>
<dbReference type="SMART" id="SM00231">
    <property type="entry name" value="FA58C"/>
    <property type="match status" value="2"/>
</dbReference>
<dbReference type="SUPFAM" id="SSF49503">
    <property type="entry name" value="Cupredoxins"/>
    <property type="match status" value="6"/>
</dbReference>
<dbReference type="PIRSF" id="PIRSF000354">
    <property type="entry name" value="Factors_V_VIII"/>
    <property type="match status" value="1"/>
</dbReference>
<dbReference type="PROSITE" id="PS01286">
    <property type="entry name" value="FA58C_2"/>
    <property type="match status" value="2"/>
</dbReference>
<evidence type="ECO:0000256" key="9">
    <source>
        <dbReference type="ARBA" id="ARBA00023180"/>
    </source>
</evidence>
<dbReference type="FunFam" id="2.60.40.420:FF:000028">
    <property type="entry name" value="Ceruloplasmin"/>
    <property type="match status" value="1"/>
</dbReference>
<feature type="compositionally biased region" description="Basic and acidic residues" evidence="10">
    <location>
        <begin position="221"/>
        <end position="253"/>
    </location>
</feature>
<dbReference type="GO" id="GO:0005886">
    <property type="term" value="C:plasma membrane"/>
    <property type="evidence" value="ECO:0007669"/>
    <property type="project" value="TreeGrafter"/>
</dbReference>
<keyword evidence="13" id="KW-1185">Reference proteome</keyword>
<feature type="compositionally biased region" description="Low complexity" evidence="10">
    <location>
        <begin position="1210"/>
        <end position="1219"/>
    </location>
</feature>
<evidence type="ECO:0000259" key="11">
    <source>
        <dbReference type="PROSITE" id="PS50022"/>
    </source>
</evidence>
<dbReference type="InterPro" id="IPR008979">
    <property type="entry name" value="Galactose-bd-like_sf"/>
</dbReference>
<dbReference type="Gene3D" id="2.60.120.260">
    <property type="entry name" value="Galactose-binding domain-like"/>
    <property type="match status" value="2"/>
</dbReference>
<protein>
    <submittedName>
        <fullName evidence="12">Putative coagulation factor VIII-like</fullName>
    </submittedName>
</protein>
<organism evidence="12 13">
    <name type="scientific">Scophthalmus maximus</name>
    <name type="common">Turbot</name>
    <name type="synonym">Psetta maxima</name>
    <dbReference type="NCBI Taxonomy" id="52904"/>
    <lineage>
        <taxon>Eukaryota</taxon>
        <taxon>Metazoa</taxon>
        <taxon>Chordata</taxon>
        <taxon>Craniata</taxon>
        <taxon>Vertebrata</taxon>
        <taxon>Euteleostomi</taxon>
        <taxon>Actinopterygii</taxon>
        <taxon>Neopterygii</taxon>
        <taxon>Teleostei</taxon>
        <taxon>Neoteleostei</taxon>
        <taxon>Acanthomorphata</taxon>
        <taxon>Carangaria</taxon>
        <taxon>Pleuronectiformes</taxon>
        <taxon>Pleuronectoidei</taxon>
        <taxon>Scophthalmidae</taxon>
        <taxon>Scophthalmus</taxon>
    </lineage>
</organism>
<keyword evidence="7" id="KW-0106">Calcium</keyword>
<comment type="similarity">
    <text evidence="2">Belongs to the multicopper oxidase family.</text>
</comment>
<dbReference type="PANTHER" id="PTHR46806">
    <property type="entry name" value="F5/8 TYPE C DOMAIN-CONTAINING PROTEIN"/>
    <property type="match status" value="1"/>
</dbReference>
<evidence type="ECO:0000256" key="3">
    <source>
        <dbReference type="ARBA" id="ARBA00022525"/>
    </source>
</evidence>
<evidence type="ECO:0000256" key="8">
    <source>
        <dbReference type="ARBA" id="ARBA00023157"/>
    </source>
</evidence>
<dbReference type="PROSITE" id="PS01285">
    <property type="entry name" value="FA58C_1"/>
    <property type="match status" value="2"/>
</dbReference>
<name>A0A2U9C609_SCOMX</name>
<accession>A0A2U9C609</accession>
<evidence type="ECO:0000256" key="2">
    <source>
        <dbReference type="ARBA" id="ARBA00010609"/>
    </source>
</evidence>
<dbReference type="CDD" id="cd00057">
    <property type="entry name" value="FA58C"/>
    <property type="match status" value="2"/>
</dbReference>
<reference evidence="12 13" key="1">
    <citation type="submission" date="2017-12" db="EMBL/GenBank/DDBJ databases">
        <title>Integrating genomic resources of turbot (Scophthalmus maximus) in depth evaluation of genetic and physical mapping variation across individuals.</title>
        <authorList>
            <person name="Martinez P."/>
        </authorList>
    </citation>
    <scope>NUCLEOTIDE SEQUENCE [LARGE SCALE GENOMIC DNA]</scope>
</reference>
<evidence type="ECO:0000313" key="12">
    <source>
        <dbReference type="EMBL" id="AWP12007.1"/>
    </source>
</evidence>
<dbReference type="GO" id="GO:0005576">
    <property type="term" value="C:extracellular region"/>
    <property type="evidence" value="ECO:0007669"/>
    <property type="project" value="UniProtKB-ARBA"/>
</dbReference>
<dbReference type="STRING" id="52904.ENSSMAP00000029922"/>
<dbReference type="PANTHER" id="PTHR46806:SF7">
    <property type="entry name" value="COAGULATION FACTOR VIII"/>
    <property type="match status" value="1"/>
</dbReference>
<evidence type="ECO:0000313" key="13">
    <source>
        <dbReference type="Proteomes" id="UP000246464"/>
    </source>
</evidence>
<evidence type="ECO:0000256" key="10">
    <source>
        <dbReference type="SAM" id="MobiDB-lite"/>
    </source>
</evidence>
<keyword evidence="8" id="KW-1015">Disulfide bond</keyword>
<dbReference type="GO" id="GO:0038023">
    <property type="term" value="F:signaling receptor activity"/>
    <property type="evidence" value="ECO:0007669"/>
    <property type="project" value="TreeGrafter"/>
</dbReference>
<keyword evidence="3" id="KW-0964">Secreted</keyword>
<dbReference type="PROSITE" id="PS00079">
    <property type="entry name" value="MULTICOPPER_OXIDASE1"/>
    <property type="match status" value="2"/>
</dbReference>
<evidence type="ECO:0000256" key="1">
    <source>
        <dbReference type="ARBA" id="ARBA00004613"/>
    </source>
</evidence>
<evidence type="ECO:0000256" key="6">
    <source>
        <dbReference type="ARBA" id="ARBA00022737"/>
    </source>
</evidence>
<keyword evidence="5" id="KW-0732">Signal</keyword>
<dbReference type="Gene3D" id="2.60.40.420">
    <property type="entry name" value="Cupredoxins - blue copper proteins"/>
    <property type="match status" value="4"/>
</dbReference>
<feature type="domain" description="F5/8 type C" evidence="11">
    <location>
        <begin position="1783"/>
        <end position="1938"/>
    </location>
</feature>
<dbReference type="PROSITE" id="PS50022">
    <property type="entry name" value="FA58C_3"/>
    <property type="match status" value="2"/>
</dbReference>
<keyword evidence="4" id="KW-0479">Metal-binding</keyword>
<keyword evidence="9" id="KW-0325">Glycoprotein</keyword>
<dbReference type="GO" id="GO:0005507">
    <property type="term" value="F:copper ion binding"/>
    <property type="evidence" value="ECO:0007669"/>
    <property type="project" value="InterPro"/>
</dbReference>
<dbReference type="InterPro" id="IPR033138">
    <property type="entry name" value="Cu_oxidase_CS"/>
</dbReference>
<dbReference type="InterPro" id="IPR011707">
    <property type="entry name" value="Cu-oxidase-like_N"/>
</dbReference>
<dbReference type="EMBL" id="CP026255">
    <property type="protein sequence ID" value="AWP12007.1"/>
    <property type="molecule type" value="Genomic_DNA"/>
</dbReference>
<dbReference type="InterPro" id="IPR050633">
    <property type="entry name" value="Neuropilin_MCO_CoagFactor"/>
</dbReference>
<dbReference type="InterPro" id="IPR000421">
    <property type="entry name" value="FA58C"/>
</dbReference>
<dbReference type="Proteomes" id="UP000246464">
    <property type="component" value="Chromosome 13"/>
</dbReference>
<feature type="compositionally biased region" description="Basic and acidic residues" evidence="10">
    <location>
        <begin position="1162"/>
        <end position="1181"/>
    </location>
</feature>
<feature type="region of interest" description="Disordered" evidence="10">
    <location>
        <begin position="210"/>
        <end position="270"/>
    </location>
</feature>
<dbReference type="InterPro" id="IPR008972">
    <property type="entry name" value="Cupredoxin"/>
</dbReference>
<evidence type="ECO:0000256" key="4">
    <source>
        <dbReference type="ARBA" id="ARBA00022723"/>
    </source>
</evidence>
<comment type="subcellular location">
    <subcellularLocation>
        <location evidence="1">Secreted</location>
    </subcellularLocation>
</comment>
<feature type="domain" description="F5/8 type C" evidence="11">
    <location>
        <begin position="1630"/>
        <end position="1778"/>
    </location>
</feature>
<feature type="region of interest" description="Disordered" evidence="10">
    <location>
        <begin position="1"/>
        <end position="77"/>
    </location>
</feature>
<feature type="compositionally biased region" description="Polar residues" evidence="10">
    <location>
        <begin position="261"/>
        <end position="270"/>
    </location>
</feature>
<keyword evidence="6" id="KW-0677">Repeat</keyword>
<evidence type="ECO:0000256" key="7">
    <source>
        <dbReference type="ARBA" id="ARBA00022837"/>
    </source>
</evidence>
<feature type="compositionally biased region" description="Basic and acidic residues" evidence="10">
    <location>
        <begin position="44"/>
        <end position="57"/>
    </location>
</feature>
<dbReference type="SUPFAM" id="SSF49785">
    <property type="entry name" value="Galactose-binding domain-like"/>
    <property type="match status" value="2"/>
</dbReference>
<dbReference type="Pfam" id="PF00754">
    <property type="entry name" value="F5_F8_type_C"/>
    <property type="match status" value="2"/>
</dbReference>
<dbReference type="InterPro" id="IPR024715">
    <property type="entry name" value="Factor_5/8-like"/>
</dbReference>
<sequence>MTAGVPHTQQKPDARETVIEDQMQIGQVSVDKEANSQSDESGETDEKKDTHMEREESTDTLSPGREQTDLKSTSGFLFNCERKKTDIENMADEMTPQIQTLSLEKTEQDGSSGVLEKPGDAAQQTPTILTWTPSLPPAQTVLVSPQSPAEGPQGRLPLNVMNWEAEVQNLAGLEEAAQGLRRLLGLKTSQGPMTTADCGAEKPKEVAAARREVGCQTDMAESQRAERGQREQPEQNRPRMEKTDTQSRTRVSDSEAYEGSSFYNENCSPNRSAQEDLRGLRNNLVVLLTALLPQLDLTDISLETPDVDNILQQILEIGWDYIYLDDADPPSDQRRRSGDIPQKYIKAVYREYTDSTYSVPKPRAAWTGIQGPVIVARAGDRVVVHFKNLASQPYSVSPVGITYWKQSEGAGYDDSTAGQEKEDDAILPGGYYEYVWDISPKDGPTSSDPECLTYSYSSQVDTVRDVNSGLIGALLICKTSAFTDQGQRRNPAFVLLFAVFDETKSWYGEVGERMSREKFKRSFGRKEYHTINGYVNSTLPGLTMCHGHNHVLWHLIGVGTAPKIHSIQFQDHTLQLLTHRKINMELTPMTFITAEMRPAAIGRFLISCQIHAHRHDGMNALFAVEKCIEPATPLGPDLRHVKHEDYGDYSEDYSDEDDGNLFNTISFQPKKLQVQARASRGQESKTWKHYIAAEEVDWDYAPHLKPSDSELQSAYLPASPHHLGYKYKKVAYVEYTDASFTQRKKLAKNLLGPLLKGKVNDQLHIIFKNMASRPFNIYPNGLTKIFPLQRSTNVAENDLRSMGVAPNGTFGYIWRLTTDDGPLGGDPQCLTQLYQSTISPERDLVSGLVGTLLICKYDAIDTRGHLLGPDKEWRLIFAVFDENRSWYFNENMQKSSKNSTNTNDPDFYNSNVIYSVNGIMFSGRQFVMCQTDVTFWHVVSVGTQSDFLSVYFTGNLFQYQGLYQSVLTLFPMTGMTVPMETELTGEWEISAFDGNLKSRGMSIRYTVRPCDNGDFPLVDRDEDGDDISDYIDEIDLRPRGRRPQNHTVLVQVCKKNNTQAGNSTGKNATLITTAEGQERCQLKRVRVTSLGGEIPGKMSEGEIPQEILEEIERDGEWTVNQNGTEPGEKRVGRQRRQAEGNWTGGDISSGASEDGGTGMEIVENRTDTGAEDKSEERRDVPSETFGTTEELEEGNEISLNGTPLLRKDSASGAEPSPSEEMGEKFVWKNLIQAEPEPLTVDLLDLEYNYTAANNNQTQIGLSLDYDDYGQQGNSTSDIFDYVDPRSGGIRYRTYYIAAEEISWDYGIRKPHQLIKPREMRRGMRKFLPEYKKVVFQAYKGEDFLNPIPRGELQEHLGIMGPFIRAEINDLVTVIFKNKASRPYSFHLQGVYDRSQGAGVVQTHASSAPPGVPGEPVAPGEVRTYNWRITRKQGPTDHEFDCKTGAYFSTVDKEKDLHSGLIGPLVICKPGTLRTPQNTQPDVQEFSLLFHTFDETKSWYLEENLRRHCAPPCQVNTEDPWYHISNKFSAINGYVAETLPGLLVAQHQQMRWHLLNVGSDGEYHAVQFHSLPFTLHTEQEHRMGVYNLFPGVFGTVEMRPPTVGTWLVECTIGDYQLAGMRAKLLVYNPRCVLPLGMKSGRIEDSQITASDHLYNWEPRLARLDQSGYINAWMGRNKMSWLQVDLRRPTLLHGVQTQGVKSKLRDHYITLFTISYSLDQETWTTYKGNSTRPNNVFHGNLDSSRVKNNHFSPPFVARYVRVQPLVFVQKPALRLELLGCDLNSCSLPLGLQRRLIPDSSFSASTFYSSRLLWSWSPSLARLHQEGAVNAWRPMHDNPHEWLQVDLGKVRRITGVITQGARSMLTQMIVTEFSVTVSHDGKSWSSVLEGSSGKEQIFTGNSDTDEEAVTIFDPPLFGQYLRVHPRGWINNIALRLEVLGCDTQQAP</sequence>
<feature type="region of interest" description="Disordered" evidence="10">
    <location>
        <begin position="104"/>
        <end position="123"/>
    </location>
</feature>
<evidence type="ECO:0000256" key="5">
    <source>
        <dbReference type="ARBA" id="ARBA00022729"/>
    </source>
</evidence>
<proteinExistence type="inferred from homology"/>